<proteinExistence type="inferred from homology"/>
<accession>A0A165YW26</accession>
<dbReference type="Proteomes" id="UP000077755">
    <property type="component" value="Chromosome 4"/>
</dbReference>
<dbReference type="Gramene" id="KZM99313">
    <property type="protein sequence ID" value="KZM99313"/>
    <property type="gene ID" value="DCAR_013325"/>
</dbReference>
<evidence type="ECO:0000256" key="6">
    <source>
        <dbReference type="ARBA" id="ARBA00022824"/>
    </source>
</evidence>
<comment type="catalytic activity">
    <reaction evidence="10">
        <text>an acyl-CoA + a 1,2-diacyl-sn-glycerol = a triacyl-sn-glycerol + CoA</text>
        <dbReference type="Rhea" id="RHEA:10868"/>
        <dbReference type="ChEBI" id="CHEBI:17815"/>
        <dbReference type="ChEBI" id="CHEBI:57287"/>
        <dbReference type="ChEBI" id="CHEBI:58342"/>
        <dbReference type="ChEBI" id="CHEBI:64615"/>
        <dbReference type="EC" id="2.3.1.20"/>
    </reaction>
</comment>
<dbReference type="PANTHER" id="PTHR31650:SF34">
    <property type="entry name" value="O-ACYLTRANSFERASE WSD1-LIKE ISOFORM X1"/>
    <property type="match status" value="1"/>
</dbReference>
<evidence type="ECO:0000256" key="5">
    <source>
        <dbReference type="ARBA" id="ARBA00022679"/>
    </source>
</evidence>
<comment type="catalytic activity">
    <reaction evidence="9">
        <text>a long chain fatty alcohol + a fatty acyl-CoA = a long-chain alcohol wax ester + CoA</text>
        <dbReference type="Rhea" id="RHEA:38443"/>
        <dbReference type="ChEBI" id="CHEBI:17135"/>
        <dbReference type="ChEBI" id="CHEBI:57287"/>
        <dbReference type="ChEBI" id="CHEBI:77636"/>
        <dbReference type="ChEBI" id="CHEBI:235323"/>
        <dbReference type="EC" id="2.3.1.75"/>
    </reaction>
</comment>
<comment type="pathway">
    <text evidence="3">Glycerolipid metabolism; triacylglycerol biosynthesis.</text>
</comment>
<dbReference type="Pfam" id="PF03007">
    <property type="entry name" value="WS_DGAT_cat"/>
    <property type="match status" value="1"/>
</dbReference>
<dbReference type="OrthoDB" id="619536at2759"/>
<evidence type="ECO:0000256" key="8">
    <source>
        <dbReference type="ARBA" id="ARBA00024360"/>
    </source>
</evidence>
<dbReference type="GO" id="GO:0005789">
    <property type="term" value="C:endoplasmic reticulum membrane"/>
    <property type="evidence" value="ECO:0007669"/>
    <property type="project" value="UniProtKB-SubCell"/>
</dbReference>
<comment type="subcellular location">
    <subcellularLocation>
        <location evidence="1">Cell membrane</location>
        <topology evidence="1">Single-pass membrane protein</topology>
    </subcellularLocation>
    <subcellularLocation>
        <location evidence="2">Endoplasmic reticulum membrane</location>
    </subcellularLocation>
</comment>
<dbReference type="GO" id="GO:0004144">
    <property type="term" value="F:diacylglycerol O-acyltransferase activity"/>
    <property type="evidence" value="ECO:0007669"/>
    <property type="project" value="UniProtKB-EC"/>
</dbReference>
<reference evidence="11" key="2">
    <citation type="submission" date="2022-03" db="EMBL/GenBank/DDBJ databases">
        <title>Draft title - Genomic analysis of global carrot germplasm unveils the trajectory of domestication and the origin of high carotenoid orange carrot.</title>
        <authorList>
            <person name="Iorizzo M."/>
            <person name="Ellison S."/>
            <person name="Senalik D."/>
            <person name="Macko-Podgorni A."/>
            <person name="Grzebelus D."/>
            <person name="Bostan H."/>
            <person name="Rolling W."/>
            <person name="Curaba J."/>
            <person name="Simon P."/>
        </authorList>
    </citation>
    <scope>NUCLEOTIDE SEQUENCE</scope>
    <source>
        <tissue evidence="11">Leaf</tissue>
    </source>
</reference>
<dbReference type="GO" id="GO:0047196">
    <property type="term" value="F:long-chain-alcohol O-fatty-acyltransferase activity"/>
    <property type="evidence" value="ECO:0007669"/>
    <property type="project" value="UniProtKB-EC"/>
</dbReference>
<dbReference type="Pfam" id="PF06974">
    <property type="entry name" value="WS_DGAT_C"/>
    <property type="match status" value="1"/>
</dbReference>
<dbReference type="InterPro" id="IPR009721">
    <property type="entry name" value="O-acyltransferase_WSD1_C"/>
</dbReference>
<evidence type="ECO:0000256" key="1">
    <source>
        <dbReference type="ARBA" id="ARBA00004162"/>
    </source>
</evidence>
<dbReference type="KEGG" id="dcr:108219000"/>
<keyword evidence="12" id="KW-1185">Reference proteome</keyword>
<dbReference type="AlphaFoldDB" id="A0A165YW26"/>
<dbReference type="GO" id="GO:0019432">
    <property type="term" value="P:triglyceride biosynthetic process"/>
    <property type="evidence" value="ECO:0007669"/>
    <property type="project" value="UniProtKB-UniPathway"/>
</dbReference>
<protein>
    <submittedName>
        <fullName evidence="11">Uncharacterized protein</fullName>
    </submittedName>
</protein>
<dbReference type="GO" id="GO:0005886">
    <property type="term" value="C:plasma membrane"/>
    <property type="evidence" value="ECO:0007669"/>
    <property type="project" value="UniProtKB-SubCell"/>
</dbReference>
<evidence type="ECO:0000313" key="11">
    <source>
        <dbReference type="EMBL" id="WOG98375.1"/>
    </source>
</evidence>
<dbReference type="EMBL" id="CP093346">
    <property type="protein sequence ID" value="WOG98375.1"/>
    <property type="molecule type" value="Genomic_DNA"/>
</dbReference>
<comment type="similarity">
    <text evidence="8">In the N-terminal section; belongs to the long-chain O-acyltransferase family.</text>
</comment>
<reference evidence="11" key="1">
    <citation type="journal article" date="2016" name="Nat. Genet.">
        <title>A high-quality carrot genome assembly provides new insights into carotenoid accumulation and asterid genome evolution.</title>
        <authorList>
            <person name="Iorizzo M."/>
            <person name="Ellison S."/>
            <person name="Senalik D."/>
            <person name="Zeng P."/>
            <person name="Satapoomin P."/>
            <person name="Huang J."/>
            <person name="Bowman M."/>
            <person name="Iovene M."/>
            <person name="Sanseverino W."/>
            <person name="Cavagnaro P."/>
            <person name="Yildiz M."/>
            <person name="Macko-Podgorni A."/>
            <person name="Moranska E."/>
            <person name="Grzebelus E."/>
            <person name="Grzebelus D."/>
            <person name="Ashrafi H."/>
            <person name="Zheng Z."/>
            <person name="Cheng S."/>
            <person name="Spooner D."/>
            <person name="Van Deynze A."/>
            <person name="Simon P."/>
        </authorList>
    </citation>
    <scope>NUCLEOTIDE SEQUENCE</scope>
    <source>
        <tissue evidence="11">Leaf</tissue>
    </source>
</reference>
<dbReference type="PANTHER" id="PTHR31650">
    <property type="entry name" value="O-ACYLTRANSFERASE (WSD1-LIKE) FAMILY PROTEIN"/>
    <property type="match status" value="1"/>
</dbReference>
<keyword evidence="5" id="KW-0808">Transferase</keyword>
<keyword evidence="6" id="KW-0256">Endoplasmic reticulum</keyword>
<name>A0A165YW26_DAUCS</name>
<evidence type="ECO:0000313" key="12">
    <source>
        <dbReference type="Proteomes" id="UP000077755"/>
    </source>
</evidence>
<dbReference type="OMA" id="VIANTRH"/>
<evidence type="ECO:0000256" key="2">
    <source>
        <dbReference type="ARBA" id="ARBA00004586"/>
    </source>
</evidence>
<dbReference type="InterPro" id="IPR004255">
    <property type="entry name" value="O-acyltransferase_WSD1_N"/>
</dbReference>
<keyword evidence="7" id="KW-0012">Acyltransferase</keyword>
<sequence>MELEEGEVPVSPSGQYLNSDTLSFTILAVLEFEVPVDNLNIIQLIKDMFISTNPRFSSIMIGGRNEVKRWKPVQVQVEDHVKTPEFPPGESPEVYDKCFEEYMSDLAMDPLPQTRPLWEVHVIKNETSNAAGTVILKLHHALGDGYTLIGLLISTFKKADDPSLPLTFPSLRSSSKLNGNSSSIFRVVPRILQGIINTITDFGTSILKKEDDRSPIRSANEGVEIGPRNTTTITFSLDTIKQIKSRLNVTVNDVITGIILYGSRMYMEEESFESRNANSSALVVFNTRNIGRYKSVDEMVKPNANKLWGNQFTLSHVPIPKLSHIGNSSNPLEFIREVHKTMDRKKKSSAVYMTASLIECVRKFRGPEVAAKLIHGTLKDSSVALSNLIGPVEQMALQNHPVKGFYFTVAGVPVSTGIAVVSYMGKLRVAITSEKGYIDADKFKSSILKAFNIVCKITADV</sequence>
<evidence type="ECO:0000256" key="3">
    <source>
        <dbReference type="ARBA" id="ARBA00004771"/>
    </source>
</evidence>
<comment type="pathway">
    <text evidence="4">Lipid metabolism.</text>
</comment>
<organism evidence="11 12">
    <name type="scientific">Daucus carota subsp. sativus</name>
    <name type="common">Carrot</name>
    <dbReference type="NCBI Taxonomy" id="79200"/>
    <lineage>
        <taxon>Eukaryota</taxon>
        <taxon>Viridiplantae</taxon>
        <taxon>Streptophyta</taxon>
        <taxon>Embryophyta</taxon>
        <taxon>Tracheophyta</taxon>
        <taxon>Spermatophyta</taxon>
        <taxon>Magnoliopsida</taxon>
        <taxon>eudicotyledons</taxon>
        <taxon>Gunneridae</taxon>
        <taxon>Pentapetalae</taxon>
        <taxon>asterids</taxon>
        <taxon>campanulids</taxon>
        <taxon>Apiales</taxon>
        <taxon>Apiaceae</taxon>
        <taxon>Apioideae</taxon>
        <taxon>Scandiceae</taxon>
        <taxon>Daucinae</taxon>
        <taxon>Daucus</taxon>
        <taxon>Daucus sect. Daucus</taxon>
    </lineage>
</organism>
<gene>
    <name evidence="11" type="ORF">DCAR_0417716</name>
</gene>
<evidence type="ECO:0000256" key="4">
    <source>
        <dbReference type="ARBA" id="ARBA00005189"/>
    </source>
</evidence>
<evidence type="ECO:0000256" key="7">
    <source>
        <dbReference type="ARBA" id="ARBA00023315"/>
    </source>
</evidence>
<dbReference type="InterPro" id="IPR045034">
    <property type="entry name" value="O-acyltransferase_WSD1-like"/>
</dbReference>
<evidence type="ECO:0000256" key="9">
    <source>
        <dbReference type="ARBA" id="ARBA00047604"/>
    </source>
</evidence>
<evidence type="ECO:0000256" key="10">
    <source>
        <dbReference type="ARBA" id="ARBA00048109"/>
    </source>
</evidence>